<feature type="region of interest" description="Disordered" evidence="1">
    <location>
        <begin position="1"/>
        <end position="98"/>
    </location>
</feature>
<gene>
    <name evidence="2" type="ORF">HF086_004282</name>
</gene>
<protein>
    <submittedName>
        <fullName evidence="2">Uncharacterized protein</fullName>
    </submittedName>
</protein>
<proteinExistence type="predicted"/>
<accession>A0A922MWD8</accession>
<feature type="compositionally biased region" description="Basic and acidic residues" evidence="1">
    <location>
        <begin position="78"/>
        <end position="98"/>
    </location>
</feature>
<reference evidence="2" key="1">
    <citation type="journal article" date="2021" name="G3 (Bethesda)">
        <title>Genome and transcriptome analysis of the beet armyworm Spodoptera exigua reveals targets for pest control. .</title>
        <authorList>
            <person name="Simon S."/>
            <person name="Breeschoten T."/>
            <person name="Jansen H.J."/>
            <person name="Dirks R.P."/>
            <person name="Schranz M.E."/>
            <person name="Ros V.I.D."/>
        </authorList>
    </citation>
    <scope>NUCLEOTIDE SEQUENCE</scope>
    <source>
        <strain evidence="2">TB_SE_WUR_2020</strain>
    </source>
</reference>
<name>A0A922MWD8_SPOEX</name>
<dbReference type="AlphaFoldDB" id="A0A922MWD8"/>
<evidence type="ECO:0000256" key="1">
    <source>
        <dbReference type="SAM" id="MobiDB-lite"/>
    </source>
</evidence>
<organism evidence="2 3">
    <name type="scientific">Spodoptera exigua</name>
    <name type="common">Beet armyworm</name>
    <name type="synonym">Noctua fulgens</name>
    <dbReference type="NCBI Taxonomy" id="7107"/>
    <lineage>
        <taxon>Eukaryota</taxon>
        <taxon>Metazoa</taxon>
        <taxon>Ecdysozoa</taxon>
        <taxon>Arthropoda</taxon>
        <taxon>Hexapoda</taxon>
        <taxon>Insecta</taxon>
        <taxon>Pterygota</taxon>
        <taxon>Neoptera</taxon>
        <taxon>Endopterygota</taxon>
        <taxon>Lepidoptera</taxon>
        <taxon>Glossata</taxon>
        <taxon>Ditrysia</taxon>
        <taxon>Noctuoidea</taxon>
        <taxon>Noctuidae</taxon>
        <taxon>Amphipyrinae</taxon>
        <taxon>Spodoptera</taxon>
    </lineage>
</organism>
<feature type="compositionally biased region" description="Polar residues" evidence="1">
    <location>
        <begin position="41"/>
        <end position="54"/>
    </location>
</feature>
<comment type="caution">
    <text evidence="2">The sequence shown here is derived from an EMBL/GenBank/DDBJ whole genome shotgun (WGS) entry which is preliminary data.</text>
</comment>
<evidence type="ECO:0000313" key="3">
    <source>
        <dbReference type="Proteomes" id="UP000814243"/>
    </source>
</evidence>
<dbReference type="Proteomes" id="UP000814243">
    <property type="component" value="Unassembled WGS sequence"/>
</dbReference>
<dbReference type="EMBL" id="JACEFF010000104">
    <property type="protein sequence ID" value="KAH9644021.1"/>
    <property type="molecule type" value="Genomic_DNA"/>
</dbReference>
<sequence length="98" mass="10866">MFVASLMTKSLTNRPGLHRNHTYKLKQSSVSPVEEKPSSETNYVVGTWPQSTPGHTGYLTVATLPPPYARSKSNKKTTKVENDEKNSENGDKMAVDEN</sequence>
<evidence type="ECO:0000313" key="2">
    <source>
        <dbReference type="EMBL" id="KAH9644021.1"/>
    </source>
</evidence>